<dbReference type="InterPro" id="IPR013094">
    <property type="entry name" value="AB_hydrolase_3"/>
</dbReference>
<keyword evidence="3" id="KW-1185">Reference proteome</keyword>
<keyword evidence="2" id="KW-0378">Hydrolase</keyword>
<sequence>MAQPPDQNTQRQPATIARPALDPSFVECLNNLVHMFPSDMDVHGFRQLSAPSCTPDIIRTKFPNLELEEFEIKGLDNNNVTIALFRANSTLRNALPVFYFMHPGGIDAVFASVEYRLAPEYPALAALNDAFAGLNWLIEHAEELAIDTSRIILSGVSGGGAIAAGCAILYTKKRSNPPLLGVILSTPMLDGRDSTVSSRQFAKQTLWSGDFN</sequence>
<dbReference type="GO" id="GO:0016787">
    <property type="term" value="F:hydrolase activity"/>
    <property type="evidence" value="ECO:0007669"/>
    <property type="project" value="UniProtKB-KW"/>
</dbReference>
<dbReference type="PANTHER" id="PTHR23024:SF24">
    <property type="entry name" value="ALPHA_BETA HYDROLASE FOLD-3 DOMAIN-CONTAINING PROTEIN"/>
    <property type="match status" value="1"/>
</dbReference>
<evidence type="ECO:0000313" key="2">
    <source>
        <dbReference type="EMBL" id="KAF5559806.1"/>
    </source>
</evidence>
<accession>A0A8H5NAS3</accession>
<organism evidence="2 3">
    <name type="scientific">Fusarium phyllophilum</name>
    <dbReference type="NCBI Taxonomy" id="47803"/>
    <lineage>
        <taxon>Eukaryota</taxon>
        <taxon>Fungi</taxon>
        <taxon>Dikarya</taxon>
        <taxon>Ascomycota</taxon>
        <taxon>Pezizomycotina</taxon>
        <taxon>Sordariomycetes</taxon>
        <taxon>Hypocreomycetidae</taxon>
        <taxon>Hypocreales</taxon>
        <taxon>Nectriaceae</taxon>
        <taxon>Fusarium</taxon>
        <taxon>Fusarium fujikuroi species complex</taxon>
    </lineage>
</organism>
<dbReference type="InterPro" id="IPR029058">
    <property type="entry name" value="AB_hydrolase_fold"/>
</dbReference>
<dbReference type="Gene3D" id="3.40.50.1820">
    <property type="entry name" value="alpha/beta hydrolase"/>
    <property type="match status" value="1"/>
</dbReference>
<protein>
    <submittedName>
        <fullName evidence="2">Alpha beta hydrolase fold-3</fullName>
    </submittedName>
</protein>
<proteinExistence type="predicted"/>
<evidence type="ECO:0000259" key="1">
    <source>
        <dbReference type="Pfam" id="PF07859"/>
    </source>
</evidence>
<reference evidence="2 3" key="1">
    <citation type="submission" date="2020-05" db="EMBL/GenBank/DDBJ databases">
        <title>Identification and distribution of gene clusters putatively required for synthesis of sphingolipid metabolism inhibitors in phylogenetically diverse species of the filamentous fungus Fusarium.</title>
        <authorList>
            <person name="Kim H.-S."/>
            <person name="Busman M."/>
            <person name="Brown D.W."/>
            <person name="Divon H."/>
            <person name="Uhlig S."/>
            <person name="Proctor R.H."/>
        </authorList>
    </citation>
    <scope>NUCLEOTIDE SEQUENCE [LARGE SCALE GENOMIC DNA]</scope>
    <source>
        <strain evidence="2 3">NRRL 13617</strain>
    </source>
</reference>
<dbReference type="SUPFAM" id="SSF53474">
    <property type="entry name" value="alpha/beta-Hydrolases"/>
    <property type="match status" value="1"/>
</dbReference>
<dbReference type="PANTHER" id="PTHR23024">
    <property type="entry name" value="ARYLACETAMIDE DEACETYLASE"/>
    <property type="match status" value="1"/>
</dbReference>
<dbReference type="InterPro" id="IPR050466">
    <property type="entry name" value="Carboxylest/Gibb_receptor"/>
</dbReference>
<dbReference type="AlphaFoldDB" id="A0A8H5NAS3"/>
<comment type="caution">
    <text evidence="2">The sequence shown here is derived from an EMBL/GenBank/DDBJ whole genome shotgun (WGS) entry which is preliminary data.</text>
</comment>
<feature type="domain" description="Alpha/beta hydrolase fold-3" evidence="1">
    <location>
        <begin position="107"/>
        <end position="205"/>
    </location>
</feature>
<dbReference type="OrthoDB" id="433474at2759"/>
<dbReference type="EMBL" id="JAAOAQ010000247">
    <property type="protein sequence ID" value="KAF5559806.1"/>
    <property type="molecule type" value="Genomic_DNA"/>
</dbReference>
<name>A0A8H5NAS3_9HYPO</name>
<evidence type="ECO:0000313" key="3">
    <source>
        <dbReference type="Proteomes" id="UP000582016"/>
    </source>
</evidence>
<gene>
    <name evidence="2" type="ORF">FPHYL_6906</name>
</gene>
<dbReference type="Proteomes" id="UP000582016">
    <property type="component" value="Unassembled WGS sequence"/>
</dbReference>
<dbReference type="Pfam" id="PF07859">
    <property type="entry name" value="Abhydrolase_3"/>
    <property type="match status" value="1"/>
</dbReference>